<organism evidence="2 3">
    <name type="scientific">Diversispora epigaea</name>
    <dbReference type="NCBI Taxonomy" id="1348612"/>
    <lineage>
        <taxon>Eukaryota</taxon>
        <taxon>Fungi</taxon>
        <taxon>Fungi incertae sedis</taxon>
        <taxon>Mucoromycota</taxon>
        <taxon>Glomeromycotina</taxon>
        <taxon>Glomeromycetes</taxon>
        <taxon>Diversisporales</taxon>
        <taxon>Diversisporaceae</taxon>
        <taxon>Diversispora</taxon>
    </lineage>
</organism>
<protein>
    <recommendedName>
        <fullName evidence="4">Retrotransposon gag domain-containing protein</fullName>
    </recommendedName>
</protein>
<keyword evidence="3" id="KW-1185">Reference proteome</keyword>
<evidence type="ECO:0008006" key="4">
    <source>
        <dbReference type="Google" id="ProtNLM"/>
    </source>
</evidence>
<evidence type="ECO:0000256" key="1">
    <source>
        <dbReference type="SAM" id="MobiDB-lite"/>
    </source>
</evidence>
<gene>
    <name evidence="2" type="ORF">Glove_441g97</name>
</gene>
<evidence type="ECO:0000313" key="3">
    <source>
        <dbReference type="Proteomes" id="UP000266861"/>
    </source>
</evidence>
<dbReference type="STRING" id="1348612.A0A397GSB4"/>
<comment type="caution">
    <text evidence="2">The sequence shown here is derived from an EMBL/GenBank/DDBJ whole genome shotgun (WGS) entry which is preliminary data.</text>
</comment>
<name>A0A397GSB4_9GLOM</name>
<proteinExistence type="predicted"/>
<reference evidence="2 3" key="1">
    <citation type="submission" date="2018-08" db="EMBL/GenBank/DDBJ databases">
        <title>Genome and evolution of the arbuscular mycorrhizal fungus Diversispora epigaea (formerly Glomus versiforme) and its bacterial endosymbionts.</title>
        <authorList>
            <person name="Sun X."/>
            <person name="Fei Z."/>
            <person name="Harrison M."/>
        </authorList>
    </citation>
    <scope>NUCLEOTIDE SEQUENCE [LARGE SCALE GENOMIC DNA]</scope>
    <source>
        <strain evidence="2 3">IT104</strain>
    </source>
</reference>
<accession>A0A397GSB4</accession>
<dbReference type="OrthoDB" id="2434051at2759"/>
<dbReference type="EMBL" id="PQFF01000388">
    <property type="protein sequence ID" value="RHZ53477.1"/>
    <property type="molecule type" value="Genomic_DNA"/>
</dbReference>
<evidence type="ECO:0000313" key="2">
    <source>
        <dbReference type="EMBL" id="RHZ53477.1"/>
    </source>
</evidence>
<dbReference type="Proteomes" id="UP000266861">
    <property type="component" value="Unassembled WGS sequence"/>
</dbReference>
<feature type="region of interest" description="Disordered" evidence="1">
    <location>
        <begin position="1"/>
        <end position="41"/>
    </location>
</feature>
<sequence length="128" mass="14519">MRGSFSDFGTRDTINWVDRSSPLNSPPDSPDLKPLKKIPAPMQGDQSVDDYFKMIKIYIVALSIDLDNQDLKETFFNGLSRENKIKAIRFGIKKPIKEIVERIKKIGNASTAETGYTDIQNFQFGCLE</sequence>
<dbReference type="AlphaFoldDB" id="A0A397GSB4"/>